<evidence type="ECO:0000313" key="4">
    <source>
        <dbReference type="Proteomes" id="UP001211907"/>
    </source>
</evidence>
<dbReference type="Pfam" id="PF03803">
    <property type="entry name" value="Scramblase"/>
    <property type="match status" value="1"/>
</dbReference>
<dbReference type="GO" id="GO:0005886">
    <property type="term" value="C:plasma membrane"/>
    <property type="evidence" value="ECO:0007669"/>
    <property type="project" value="TreeGrafter"/>
</dbReference>
<comment type="similarity">
    <text evidence="1 2">Belongs to the phospholipid scramblase family.</text>
</comment>
<evidence type="ECO:0000313" key="3">
    <source>
        <dbReference type="EMBL" id="KAJ3087270.1"/>
    </source>
</evidence>
<evidence type="ECO:0000256" key="2">
    <source>
        <dbReference type="RuleBase" id="RU363116"/>
    </source>
</evidence>
<dbReference type="InterPro" id="IPR005552">
    <property type="entry name" value="Scramblase"/>
</dbReference>
<dbReference type="SUPFAM" id="SSF54518">
    <property type="entry name" value="Tubby C-terminal domain-like"/>
    <property type="match status" value="1"/>
</dbReference>
<sequence length="315" mass="35498">MQTPFMRGFAWRVFPLQGFSRASTTIIGHSGALFSCRNGAITVAGARFYARMAGKSSTVRRDTTNQQIEQKEYQWQKERKPEKEYYDKPHVIIDNNSDGISTLLNQPALLIGRQVEMLNVLVGYEQANKYAITDATAAGNRVGFIAEDEQSFFRTIVRQILGTRRPFHATVLDDTGTPILRIDRPVKWFLNSEIHVSDMHGRAIGSVAQDWHLWRRRYDLFLNNEGSDGGQQFAIIDSPFLSWDFAVEGEDGGILAAVNRSFGGFAREIFTDTGVYAIHMDNINPARPLTLDERAVLLACAINVDIDYFSRHSQG</sequence>
<dbReference type="GO" id="GO:0017128">
    <property type="term" value="F:phospholipid scramblase activity"/>
    <property type="evidence" value="ECO:0007669"/>
    <property type="project" value="InterPro"/>
</dbReference>
<feature type="non-terminal residue" evidence="3">
    <location>
        <position position="1"/>
    </location>
</feature>
<dbReference type="EMBL" id="JADGJH010004095">
    <property type="protein sequence ID" value="KAJ3087270.1"/>
    <property type="molecule type" value="Genomic_DNA"/>
</dbReference>
<comment type="caution">
    <text evidence="3">The sequence shown here is derived from an EMBL/GenBank/DDBJ whole genome shotgun (WGS) entry which is preliminary data.</text>
</comment>
<dbReference type="Proteomes" id="UP001211907">
    <property type="component" value="Unassembled WGS sequence"/>
</dbReference>
<proteinExistence type="inferred from homology"/>
<dbReference type="PANTHER" id="PTHR23248">
    <property type="entry name" value="PHOSPHOLIPID SCRAMBLASE-RELATED"/>
    <property type="match status" value="1"/>
</dbReference>
<reference evidence="3" key="1">
    <citation type="submission" date="2020-05" db="EMBL/GenBank/DDBJ databases">
        <title>Phylogenomic resolution of chytrid fungi.</title>
        <authorList>
            <person name="Stajich J.E."/>
            <person name="Amses K."/>
            <person name="Simmons R."/>
            <person name="Seto K."/>
            <person name="Myers J."/>
            <person name="Bonds A."/>
            <person name="Quandt C.A."/>
            <person name="Barry K."/>
            <person name="Liu P."/>
            <person name="Grigoriev I."/>
            <person name="Longcore J.E."/>
            <person name="James T.Y."/>
        </authorList>
    </citation>
    <scope>NUCLEOTIDE SEQUENCE</scope>
    <source>
        <strain evidence="3">JEL0513</strain>
    </source>
</reference>
<accession>A0AAD5SPL6</accession>
<dbReference type="InterPro" id="IPR025659">
    <property type="entry name" value="Tubby-like_C"/>
</dbReference>
<evidence type="ECO:0000256" key="1">
    <source>
        <dbReference type="ARBA" id="ARBA00005350"/>
    </source>
</evidence>
<dbReference type="AlphaFoldDB" id="A0AAD5SPL6"/>
<protein>
    <recommendedName>
        <fullName evidence="2">Phospholipid scramblase</fullName>
    </recommendedName>
</protein>
<name>A0AAD5SPL6_9FUNG</name>
<organism evidence="3 4">
    <name type="scientific">Physocladia obscura</name>
    <dbReference type="NCBI Taxonomy" id="109957"/>
    <lineage>
        <taxon>Eukaryota</taxon>
        <taxon>Fungi</taxon>
        <taxon>Fungi incertae sedis</taxon>
        <taxon>Chytridiomycota</taxon>
        <taxon>Chytridiomycota incertae sedis</taxon>
        <taxon>Chytridiomycetes</taxon>
        <taxon>Chytridiales</taxon>
        <taxon>Chytriomycetaceae</taxon>
        <taxon>Physocladia</taxon>
    </lineage>
</organism>
<dbReference type="PANTHER" id="PTHR23248:SF9">
    <property type="entry name" value="PHOSPHOLIPID SCRAMBLASE"/>
    <property type="match status" value="1"/>
</dbReference>
<keyword evidence="4" id="KW-1185">Reference proteome</keyword>
<gene>
    <name evidence="3" type="ORF">HK100_008421</name>
</gene>